<dbReference type="EMBL" id="QEAN01000015">
    <property type="protein sequence ID" value="TPX53552.1"/>
    <property type="molecule type" value="Genomic_DNA"/>
</dbReference>
<reference evidence="3 4" key="1">
    <citation type="journal article" date="2019" name="Sci. Rep.">
        <title>Comparative genomics of chytrid fungi reveal insights into the obligate biotrophic and pathogenic lifestyle of Synchytrium endobioticum.</title>
        <authorList>
            <person name="van de Vossenberg B.T.L.H."/>
            <person name="Warris S."/>
            <person name="Nguyen H.D.T."/>
            <person name="van Gent-Pelzer M.P.E."/>
            <person name="Joly D.L."/>
            <person name="van de Geest H.C."/>
            <person name="Bonants P.J.M."/>
            <person name="Smith D.S."/>
            <person name="Levesque C.A."/>
            <person name="van der Lee T.A.J."/>
        </authorList>
    </citation>
    <scope>NUCLEOTIDE SEQUENCE [LARGE SCALE GENOMIC DNA]</scope>
    <source>
        <strain evidence="1 4">LEV6574</strain>
        <strain evidence="2 3">MB42</strain>
    </source>
</reference>
<dbReference type="GO" id="GO:0000253">
    <property type="term" value="F:3-beta-hydroxysteroid 3-dehydrogenase (NADP+) activity"/>
    <property type="evidence" value="ECO:0007669"/>
    <property type="project" value="TreeGrafter"/>
</dbReference>
<dbReference type="GO" id="GO:0005789">
    <property type="term" value="C:endoplasmic reticulum membrane"/>
    <property type="evidence" value="ECO:0007669"/>
    <property type="project" value="TreeGrafter"/>
</dbReference>
<dbReference type="EMBL" id="QEAM01000453">
    <property type="protein sequence ID" value="TPX39693.1"/>
    <property type="molecule type" value="Genomic_DNA"/>
</dbReference>
<dbReference type="InterPro" id="IPR036291">
    <property type="entry name" value="NAD(P)-bd_dom_sf"/>
</dbReference>
<dbReference type="PANTHER" id="PTHR44442">
    <property type="entry name" value="3-KETO-STEROID REDUCTASE"/>
    <property type="match status" value="1"/>
</dbReference>
<evidence type="ECO:0000313" key="2">
    <source>
        <dbReference type="EMBL" id="TPX53552.1"/>
    </source>
</evidence>
<sequence>MHPRIALITGANSGIGFGIAQHLACRHSDTTPFRIVLACRSKTKAECARDALVSRCFAGREKQGQDVIQILLIDMGSIESVMNACKEFKSRFQYLNYLFCNAGTMNATGANLCNAAYLLFTNPLHLARTGGGGAVLTQRPNATSIDGLGDTFHTNVFGHYIMVRELERLLAIANRTTQVPARVIWVSSLTASSEFLHPDDIQALHHNSKYESSKRLMDVLSMHLSRSWVGKDMYSFITDPGVTMTSIVDGLLPKWMLVFAYYAMRFLGTGATVSAVDGAYAAVHVALTDQPEAFNPNVKYGSWTSPFGSTSVVERKLEKVSPRDEGALLQLEKLRSKLCR</sequence>
<proteinExistence type="predicted"/>
<dbReference type="Gene3D" id="3.40.50.720">
    <property type="entry name" value="NAD(P)-binding Rossmann-like Domain"/>
    <property type="match status" value="1"/>
</dbReference>
<protein>
    <recommendedName>
        <fullName evidence="5">3-keto-steroid reductase</fullName>
    </recommendedName>
</protein>
<dbReference type="Pfam" id="PF00106">
    <property type="entry name" value="adh_short"/>
    <property type="match status" value="1"/>
</dbReference>
<dbReference type="VEuPathDB" id="FungiDB:SeMB42_g00729"/>
<evidence type="ECO:0000313" key="1">
    <source>
        <dbReference type="EMBL" id="TPX39693.1"/>
    </source>
</evidence>
<gene>
    <name evidence="1" type="ORF">SeLEV6574_g07046</name>
    <name evidence="2" type="ORF">SeMB42_g00729</name>
</gene>
<dbReference type="OrthoDB" id="9989144at2759"/>
<dbReference type="PANTHER" id="PTHR44442:SF1">
    <property type="entry name" value="3-KETO-STEROID REDUCTASE_17-BETA-HYDROXYSTEROID DEHYDROGENASE 7"/>
    <property type="match status" value="1"/>
</dbReference>
<comment type="caution">
    <text evidence="1">The sequence shown here is derived from an EMBL/GenBank/DDBJ whole genome shotgun (WGS) entry which is preliminary data.</text>
</comment>
<organism evidence="1 4">
    <name type="scientific">Synchytrium endobioticum</name>
    <dbReference type="NCBI Taxonomy" id="286115"/>
    <lineage>
        <taxon>Eukaryota</taxon>
        <taxon>Fungi</taxon>
        <taxon>Fungi incertae sedis</taxon>
        <taxon>Chytridiomycota</taxon>
        <taxon>Chytridiomycota incertae sedis</taxon>
        <taxon>Chytridiomycetes</taxon>
        <taxon>Synchytriales</taxon>
        <taxon>Synchytriaceae</taxon>
        <taxon>Synchytrium</taxon>
    </lineage>
</organism>
<dbReference type="GO" id="GO:0016125">
    <property type="term" value="P:sterol metabolic process"/>
    <property type="evidence" value="ECO:0007669"/>
    <property type="project" value="TreeGrafter"/>
</dbReference>
<dbReference type="Proteomes" id="UP000317494">
    <property type="component" value="Unassembled WGS sequence"/>
</dbReference>
<evidence type="ECO:0000313" key="4">
    <source>
        <dbReference type="Proteomes" id="UP000320475"/>
    </source>
</evidence>
<accession>A0A507CME4</accession>
<keyword evidence="3" id="KW-1185">Reference proteome</keyword>
<dbReference type="Proteomes" id="UP000320475">
    <property type="component" value="Unassembled WGS sequence"/>
</dbReference>
<name>A0A507CME4_9FUNG</name>
<dbReference type="InterPro" id="IPR002347">
    <property type="entry name" value="SDR_fam"/>
</dbReference>
<dbReference type="PRINTS" id="PR00081">
    <property type="entry name" value="GDHRDH"/>
</dbReference>
<evidence type="ECO:0008006" key="5">
    <source>
        <dbReference type="Google" id="ProtNLM"/>
    </source>
</evidence>
<dbReference type="SUPFAM" id="SSF51735">
    <property type="entry name" value="NAD(P)-binding Rossmann-fold domains"/>
    <property type="match status" value="1"/>
</dbReference>
<dbReference type="InterPro" id="IPR052834">
    <property type="entry name" value="3KSR/17beta-HSD"/>
</dbReference>
<evidence type="ECO:0000313" key="3">
    <source>
        <dbReference type="Proteomes" id="UP000317494"/>
    </source>
</evidence>
<dbReference type="AlphaFoldDB" id="A0A507CME4"/>
<dbReference type="STRING" id="286115.A0A507CME4"/>